<dbReference type="Pfam" id="PF01693">
    <property type="entry name" value="Cauli_VI"/>
    <property type="match status" value="1"/>
</dbReference>
<keyword evidence="8" id="KW-0255">Endonuclease</keyword>
<dbReference type="InterPro" id="IPR012337">
    <property type="entry name" value="RNaseH-like_sf"/>
</dbReference>
<sequence>MAKKYYVVWQGRETGIYQDWPSCKRQVDKFAGARYKSFASLAEAEAAFGAKASSRPKAAPAAKRPRAAGLKTYQADEIAKLAAEVKIYTDGGCEPNPGEAGSGLALYRNERLAGLWYGLYHPRGTNNSAELNALNQALILAQQELDKGLRVVILCDSQYAIQCLTQWADSWQKKGWKKPSGEIKNLALIQQMYARYQLLKARLPILHVNGHVGLEGNELADRMSILAISEKQTEFRAYPELSDIKALLALRAG</sequence>
<evidence type="ECO:0000256" key="10">
    <source>
        <dbReference type="ARBA" id="ARBA00022842"/>
    </source>
</evidence>
<dbReference type="SUPFAM" id="SSF53098">
    <property type="entry name" value="Ribonuclease H-like"/>
    <property type="match status" value="1"/>
</dbReference>
<comment type="cofactor">
    <cofactor evidence="2">
        <name>Mg(2+)</name>
        <dbReference type="ChEBI" id="CHEBI:18420"/>
    </cofactor>
</comment>
<evidence type="ECO:0000313" key="13">
    <source>
        <dbReference type="Proteomes" id="UP000651977"/>
    </source>
</evidence>
<evidence type="ECO:0000256" key="1">
    <source>
        <dbReference type="ARBA" id="ARBA00000077"/>
    </source>
</evidence>
<keyword evidence="13" id="KW-1185">Reference proteome</keyword>
<dbReference type="Gene3D" id="3.40.970.10">
    <property type="entry name" value="Ribonuclease H1, N-terminal domain"/>
    <property type="match status" value="1"/>
</dbReference>
<comment type="similarity">
    <text evidence="3">Belongs to the RNase H family.</text>
</comment>
<evidence type="ECO:0000313" key="12">
    <source>
        <dbReference type="EMBL" id="GGB15221.1"/>
    </source>
</evidence>
<dbReference type="Pfam" id="PF00075">
    <property type="entry name" value="RNase_H"/>
    <property type="match status" value="1"/>
</dbReference>
<comment type="subunit">
    <text evidence="4">Monomer.</text>
</comment>
<dbReference type="PANTHER" id="PTHR10642:SF26">
    <property type="entry name" value="RIBONUCLEASE H1"/>
    <property type="match status" value="1"/>
</dbReference>
<dbReference type="PANTHER" id="PTHR10642">
    <property type="entry name" value="RIBONUCLEASE H1"/>
    <property type="match status" value="1"/>
</dbReference>
<comment type="catalytic activity">
    <reaction evidence="1">
        <text>Endonucleolytic cleavage to 5'-phosphomonoester.</text>
        <dbReference type="EC" id="3.1.26.4"/>
    </reaction>
</comment>
<dbReference type="InterPro" id="IPR050092">
    <property type="entry name" value="RNase_H"/>
</dbReference>
<evidence type="ECO:0000256" key="5">
    <source>
        <dbReference type="ARBA" id="ARBA00012180"/>
    </source>
</evidence>
<dbReference type="Gene3D" id="3.30.420.10">
    <property type="entry name" value="Ribonuclease H-like superfamily/Ribonuclease H"/>
    <property type="match status" value="1"/>
</dbReference>
<dbReference type="InterPro" id="IPR011320">
    <property type="entry name" value="RNase_H1_N"/>
</dbReference>
<dbReference type="RefSeq" id="WP_055734641.1">
    <property type="nucleotide sequence ID" value="NZ_BMDY01000021.1"/>
</dbReference>
<evidence type="ECO:0000256" key="4">
    <source>
        <dbReference type="ARBA" id="ARBA00011245"/>
    </source>
</evidence>
<protein>
    <recommendedName>
        <fullName evidence="5">ribonuclease H</fullName>
        <ecNumber evidence="5">3.1.26.4</ecNumber>
    </recommendedName>
</protein>
<dbReference type="EMBL" id="BMDY01000021">
    <property type="protein sequence ID" value="GGB15221.1"/>
    <property type="molecule type" value="Genomic_DNA"/>
</dbReference>
<gene>
    <name evidence="12" type="ORF">GCM10007414_30840</name>
</gene>
<dbReference type="PIRSF" id="PIRSF036852">
    <property type="entry name" value="Ribonuclease_H1_euk"/>
    <property type="match status" value="1"/>
</dbReference>
<dbReference type="InterPro" id="IPR017067">
    <property type="entry name" value="RNase_H1_euk"/>
</dbReference>
<evidence type="ECO:0000259" key="11">
    <source>
        <dbReference type="PROSITE" id="PS50879"/>
    </source>
</evidence>
<organism evidence="12 13">
    <name type="scientific">Agarivorans gilvus</name>
    <dbReference type="NCBI Taxonomy" id="680279"/>
    <lineage>
        <taxon>Bacteria</taxon>
        <taxon>Pseudomonadati</taxon>
        <taxon>Pseudomonadota</taxon>
        <taxon>Gammaproteobacteria</taxon>
        <taxon>Alteromonadales</taxon>
        <taxon>Alteromonadaceae</taxon>
        <taxon>Agarivorans</taxon>
    </lineage>
</organism>
<reference evidence="13" key="1">
    <citation type="journal article" date="2019" name="Int. J. Syst. Evol. Microbiol.">
        <title>The Global Catalogue of Microorganisms (GCM) 10K type strain sequencing project: providing services to taxonomists for standard genome sequencing and annotation.</title>
        <authorList>
            <consortium name="The Broad Institute Genomics Platform"/>
            <consortium name="The Broad Institute Genome Sequencing Center for Infectious Disease"/>
            <person name="Wu L."/>
            <person name="Ma J."/>
        </authorList>
    </citation>
    <scope>NUCLEOTIDE SEQUENCE [LARGE SCALE GENOMIC DNA]</scope>
    <source>
        <strain evidence="13">CGMCC 1.10131</strain>
    </source>
</reference>
<dbReference type="InterPro" id="IPR036397">
    <property type="entry name" value="RNaseH_sf"/>
</dbReference>
<comment type="caution">
    <text evidence="12">The sequence shown here is derived from an EMBL/GenBank/DDBJ whole genome shotgun (WGS) entry which is preliminary data.</text>
</comment>
<dbReference type="PROSITE" id="PS50879">
    <property type="entry name" value="RNASE_H_1"/>
    <property type="match status" value="1"/>
</dbReference>
<dbReference type="InterPro" id="IPR037056">
    <property type="entry name" value="RNase_H1_N_sf"/>
</dbReference>
<dbReference type="Proteomes" id="UP000651977">
    <property type="component" value="Unassembled WGS sequence"/>
</dbReference>
<dbReference type="InterPro" id="IPR022892">
    <property type="entry name" value="RNaseHI"/>
</dbReference>
<dbReference type="EC" id="3.1.26.4" evidence="5"/>
<name>A0ABQ1I732_9ALTE</name>
<keyword evidence="10" id="KW-0460">Magnesium</keyword>
<keyword evidence="9" id="KW-0378">Hydrolase</keyword>
<evidence type="ECO:0000256" key="3">
    <source>
        <dbReference type="ARBA" id="ARBA00005300"/>
    </source>
</evidence>
<dbReference type="CDD" id="cd09278">
    <property type="entry name" value="RNase_HI_prokaryote_like"/>
    <property type="match status" value="1"/>
</dbReference>
<evidence type="ECO:0000256" key="9">
    <source>
        <dbReference type="ARBA" id="ARBA00022801"/>
    </source>
</evidence>
<evidence type="ECO:0000256" key="8">
    <source>
        <dbReference type="ARBA" id="ARBA00022759"/>
    </source>
</evidence>
<feature type="domain" description="RNase H type-1" evidence="11">
    <location>
        <begin position="81"/>
        <end position="229"/>
    </location>
</feature>
<dbReference type="InterPro" id="IPR002156">
    <property type="entry name" value="RNaseH_domain"/>
</dbReference>
<keyword evidence="6" id="KW-0540">Nuclease</keyword>
<proteinExistence type="inferred from homology"/>
<dbReference type="InterPro" id="IPR009027">
    <property type="entry name" value="Ribosomal_bL9/RNase_H1_N"/>
</dbReference>
<accession>A0ABQ1I732</accession>
<evidence type="ECO:0000256" key="7">
    <source>
        <dbReference type="ARBA" id="ARBA00022723"/>
    </source>
</evidence>
<keyword evidence="7" id="KW-0479">Metal-binding</keyword>
<evidence type="ECO:0000256" key="2">
    <source>
        <dbReference type="ARBA" id="ARBA00001946"/>
    </source>
</evidence>
<evidence type="ECO:0000256" key="6">
    <source>
        <dbReference type="ARBA" id="ARBA00022722"/>
    </source>
</evidence>
<dbReference type="SUPFAM" id="SSF55658">
    <property type="entry name" value="L9 N-domain-like"/>
    <property type="match status" value="1"/>
</dbReference>